<organism evidence="1 2">
    <name type="scientific">Mycena indigotica</name>
    <dbReference type="NCBI Taxonomy" id="2126181"/>
    <lineage>
        <taxon>Eukaryota</taxon>
        <taxon>Fungi</taxon>
        <taxon>Dikarya</taxon>
        <taxon>Basidiomycota</taxon>
        <taxon>Agaricomycotina</taxon>
        <taxon>Agaricomycetes</taxon>
        <taxon>Agaricomycetidae</taxon>
        <taxon>Agaricales</taxon>
        <taxon>Marasmiineae</taxon>
        <taxon>Mycenaceae</taxon>
        <taxon>Mycena</taxon>
    </lineage>
</organism>
<comment type="caution">
    <text evidence="1">The sequence shown here is derived from an EMBL/GenBank/DDBJ whole genome shotgun (WGS) entry which is preliminary data.</text>
</comment>
<dbReference type="AlphaFoldDB" id="A0A8H6SLK6"/>
<dbReference type="EMBL" id="JACAZF010000006">
    <property type="protein sequence ID" value="KAF7302000.1"/>
    <property type="molecule type" value="Genomic_DNA"/>
</dbReference>
<gene>
    <name evidence="1" type="ORF">MIND_00766200</name>
</gene>
<dbReference type="Proteomes" id="UP000636479">
    <property type="component" value="Unassembled WGS sequence"/>
</dbReference>
<keyword evidence="2" id="KW-1185">Reference proteome</keyword>
<dbReference type="GeneID" id="59346872"/>
<evidence type="ECO:0000313" key="1">
    <source>
        <dbReference type="EMBL" id="KAF7302000.1"/>
    </source>
</evidence>
<name>A0A8H6SLK6_9AGAR</name>
<accession>A0A8H6SLK6</accession>
<reference evidence="1" key="1">
    <citation type="submission" date="2020-05" db="EMBL/GenBank/DDBJ databases">
        <title>Mycena genomes resolve the evolution of fungal bioluminescence.</title>
        <authorList>
            <person name="Tsai I.J."/>
        </authorList>
    </citation>
    <scope>NUCLEOTIDE SEQUENCE</scope>
    <source>
        <strain evidence="1">171206Taipei</strain>
    </source>
</reference>
<proteinExistence type="predicted"/>
<dbReference type="RefSeq" id="XP_037220000.1">
    <property type="nucleotide sequence ID" value="XM_037364356.1"/>
</dbReference>
<sequence length="315" mass="34323">MFPVPSEFAPSLQYLSKCATASAAKENDPEYQTLIASYGTPEAVDSLVRLQVHPLTKDEALSGNNEDATESDLPIIEAASPQPVGTQSEDQTVYDADVAPAVSKLQQTILRFHSTEIEVGLAEERILEARINLAKQEMKGMVAKRSLLVIRNDIAQQVRDGRQKLKDIEEAEVRAKTTKRQYLELQGVKQLILEKAGGENADPARLQQFLLVGEVFARAARVSKETDHSEANREGGVDVAAMVDEDEESCQHLSSTISEGAEGEDGLAEVALSKDRTATENYGPSAEAGPSSLTPLIAGWDIVNCAYIIHRRVYC</sequence>
<protein>
    <submittedName>
        <fullName evidence="1">Uncharacterized protein</fullName>
    </submittedName>
</protein>
<evidence type="ECO:0000313" key="2">
    <source>
        <dbReference type="Proteomes" id="UP000636479"/>
    </source>
</evidence>